<name>A0A0L0H977_SPIPD</name>
<accession>A0A0L0H977</accession>
<feature type="domain" description="C3H1-type" evidence="9">
    <location>
        <begin position="1"/>
        <end position="25"/>
    </location>
</feature>
<dbReference type="AlphaFoldDB" id="A0A0L0H977"/>
<dbReference type="GO" id="GO:0008270">
    <property type="term" value="F:zinc ion binding"/>
    <property type="evidence" value="ECO:0007669"/>
    <property type="project" value="UniProtKB-KW"/>
</dbReference>
<feature type="domain" description="RING-type" evidence="8">
    <location>
        <begin position="309"/>
        <end position="357"/>
    </location>
</feature>
<feature type="zinc finger region" description="C3H1-type" evidence="6">
    <location>
        <begin position="1"/>
        <end position="25"/>
    </location>
</feature>
<evidence type="ECO:0000256" key="2">
    <source>
        <dbReference type="ARBA" id="ARBA00022723"/>
    </source>
</evidence>
<dbReference type="Proteomes" id="UP000053201">
    <property type="component" value="Unassembled WGS sequence"/>
</dbReference>
<feature type="zinc finger region" description="C3H1-type" evidence="6">
    <location>
        <begin position="386"/>
        <end position="415"/>
    </location>
</feature>
<dbReference type="VEuPathDB" id="FungiDB:SPPG_06474"/>
<reference evidence="10 11" key="1">
    <citation type="submission" date="2009-08" db="EMBL/GenBank/DDBJ databases">
        <title>The Genome Sequence of Spizellomyces punctatus strain DAOM BR117.</title>
        <authorList>
            <consortium name="The Broad Institute Genome Sequencing Platform"/>
            <person name="Russ C."/>
            <person name="Cuomo C."/>
            <person name="Shea T."/>
            <person name="Young S.K."/>
            <person name="Zeng Q."/>
            <person name="Koehrsen M."/>
            <person name="Haas B."/>
            <person name="Borodovsky M."/>
            <person name="Guigo R."/>
            <person name="Alvarado L."/>
            <person name="Berlin A."/>
            <person name="Bochicchio J."/>
            <person name="Borenstein D."/>
            <person name="Chapman S."/>
            <person name="Chen Z."/>
            <person name="Engels R."/>
            <person name="Freedman E."/>
            <person name="Gellesch M."/>
            <person name="Goldberg J."/>
            <person name="Griggs A."/>
            <person name="Gujja S."/>
            <person name="Heiman D."/>
            <person name="Hepburn T."/>
            <person name="Howarth C."/>
            <person name="Jen D."/>
            <person name="Larson L."/>
            <person name="Lewis B."/>
            <person name="Mehta T."/>
            <person name="Park D."/>
            <person name="Pearson M."/>
            <person name="Roberts A."/>
            <person name="Saif S."/>
            <person name="Shenoy N."/>
            <person name="Sisk P."/>
            <person name="Stolte C."/>
            <person name="Sykes S."/>
            <person name="Thomson T."/>
            <person name="Walk T."/>
            <person name="White J."/>
            <person name="Yandava C."/>
            <person name="Burger G."/>
            <person name="Gray M.W."/>
            <person name="Holland P.W.H."/>
            <person name="King N."/>
            <person name="Lang F.B.F."/>
            <person name="Roger A.J."/>
            <person name="Ruiz-Trillo I."/>
            <person name="Lander E."/>
            <person name="Nusbaum C."/>
        </authorList>
    </citation>
    <scope>NUCLEOTIDE SEQUENCE [LARGE SCALE GENOMIC DNA]</scope>
    <source>
        <strain evidence="10 11">DAOM BR117</strain>
    </source>
</reference>
<evidence type="ECO:0000256" key="3">
    <source>
        <dbReference type="ARBA" id="ARBA00022737"/>
    </source>
</evidence>
<feature type="domain" description="C3H1-type" evidence="9">
    <location>
        <begin position="241"/>
        <end position="268"/>
    </location>
</feature>
<keyword evidence="2 6" id="KW-0479">Metal-binding</keyword>
<dbReference type="InParanoid" id="A0A0L0H977"/>
<dbReference type="eggNOG" id="KOG1039">
    <property type="taxonomic scope" value="Eukaryota"/>
</dbReference>
<dbReference type="SMART" id="SM00184">
    <property type="entry name" value="RING"/>
    <property type="match status" value="1"/>
</dbReference>
<dbReference type="RefSeq" id="XP_016606100.1">
    <property type="nucleotide sequence ID" value="XM_016754676.1"/>
</dbReference>
<organism evidence="10 11">
    <name type="scientific">Spizellomyces punctatus (strain DAOM BR117)</name>
    <dbReference type="NCBI Taxonomy" id="645134"/>
    <lineage>
        <taxon>Eukaryota</taxon>
        <taxon>Fungi</taxon>
        <taxon>Fungi incertae sedis</taxon>
        <taxon>Chytridiomycota</taxon>
        <taxon>Chytridiomycota incertae sedis</taxon>
        <taxon>Chytridiomycetes</taxon>
        <taxon>Spizellomycetales</taxon>
        <taxon>Spizellomycetaceae</taxon>
        <taxon>Spizellomyces</taxon>
    </lineage>
</organism>
<proteinExistence type="predicted"/>
<evidence type="ECO:0008006" key="12">
    <source>
        <dbReference type="Google" id="ProtNLM"/>
    </source>
</evidence>
<dbReference type="Pfam" id="PF18044">
    <property type="entry name" value="zf-CCCH_4"/>
    <property type="match status" value="1"/>
</dbReference>
<evidence type="ECO:0000313" key="11">
    <source>
        <dbReference type="Proteomes" id="UP000053201"/>
    </source>
</evidence>
<dbReference type="Gene3D" id="3.30.40.10">
    <property type="entry name" value="Zinc/RING finger domain, C3HC4 (zinc finger)"/>
    <property type="match status" value="1"/>
</dbReference>
<dbReference type="GeneID" id="27689772"/>
<feature type="compositionally biased region" description="Low complexity" evidence="7">
    <location>
        <begin position="57"/>
        <end position="76"/>
    </location>
</feature>
<evidence type="ECO:0000259" key="8">
    <source>
        <dbReference type="PROSITE" id="PS50089"/>
    </source>
</evidence>
<dbReference type="PANTHER" id="PTHR11224">
    <property type="entry name" value="MAKORIN-RELATED"/>
    <property type="match status" value="1"/>
</dbReference>
<evidence type="ECO:0000256" key="4">
    <source>
        <dbReference type="ARBA" id="ARBA00022771"/>
    </source>
</evidence>
<dbReference type="Pfam" id="PF13639">
    <property type="entry name" value="zf-RING_2"/>
    <property type="match status" value="1"/>
</dbReference>
<feature type="compositionally biased region" description="Polar residues" evidence="7">
    <location>
        <begin position="78"/>
        <end position="89"/>
    </location>
</feature>
<feature type="domain" description="C3H1-type" evidence="9">
    <location>
        <begin position="386"/>
        <end position="415"/>
    </location>
</feature>
<keyword evidence="4 6" id="KW-0863">Zinc-finger</keyword>
<keyword evidence="5 6" id="KW-0862">Zinc</keyword>
<dbReference type="InterPro" id="IPR041367">
    <property type="entry name" value="Znf-CCCH_4"/>
</dbReference>
<dbReference type="GO" id="GO:0000209">
    <property type="term" value="P:protein polyubiquitination"/>
    <property type="evidence" value="ECO:0007669"/>
    <property type="project" value="InterPro"/>
</dbReference>
<protein>
    <recommendedName>
        <fullName evidence="12">RING-type E3 ubiquitin transferase</fullName>
    </recommendedName>
</protein>
<evidence type="ECO:0000256" key="7">
    <source>
        <dbReference type="SAM" id="MobiDB-lite"/>
    </source>
</evidence>
<keyword evidence="1" id="KW-0808">Transferase</keyword>
<dbReference type="OMA" id="QQTNVEM"/>
<dbReference type="InterPro" id="IPR000571">
    <property type="entry name" value="Znf_CCCH"/>
</dbReference>
<dbReference type="PROSITE" id="PS00518">
    <property type="entry name" value="ZF_RING_1"/>
    <property type="match status" value="1"/>
</dbReference>
<dbReference type="InterPro" id="IPR001841">
    <property type="entry name" value="Znf_RING"/>
</dbReference>
<dbReference type="EMBL" id="KQ257461">
    <property type="protein sequence ID" value="KNC98060.1"/>
    <property type="molecule type" value="Genomic_DNA"/>
</dbReference>
<feature type="zinc finger region" description="C3H1-type" evidence="6">
    <location>
        <begin position="26"/>
        <end position="53"/>
    </location>
</feature>
<keyword evidence="3" id="KW-0677">Repeat</keyword>
<dbReference type="PROSITE" id="PS50103">
    <property type="entry name" value="ZF_C3H1"/>
    <property type="match status" value="4"/>
</dbReference>
<dbReference type="GO" id="GO:0061630">
    <property type="term" value="F:ubiquitin protein ligase activity"/>
    <property type="evidence" value="ECO:0007669"/>
    <property type="project" value="InterPro"/>
</dbReference>
<feature type="region of interest" description="Disordered" evidence="7">
    <location>
        <begin position="180"/>
        <end position="211"/>
    </location>
</feature>
<dbReference type="PROSITE" id="PS50089">
    <property type="entry name" value="ZF_RING_2"/>
    <property type="match status" value="1"/>
</dbReference>
<dbReference type="SMART" id="SM00356">
    <property type="entry name" value="ZnF_C3H1"/>
    <property type="match status" value="4"/>
</dbReference>
<dbReference type="Gene3D" id="4.10.1000.10">
    <property type="entry name" value="Zinc finger, CCCH-type"/>
    <property type="match status" value="1"/>
</dbReference>
<evidence type="ECO:0000259" key="9">
    <source>
        <dbReference type="PROSITE" id="PS50103"/>
    </source>
</evidence>
<evidence type="ECO:0000256" key="1">
    <source>
        <dbReference type="ARBA" id="ARBA00022679"/>
    </source>
</evidence>
<sequence>MTTPCRFYALGTCHRRDCSFLHDRQSMDKAVCAYYQKGQCRFGNYCALQHVKAGSGSVTSKSHSSQTSQASTSRPSPVESSPTTGSSRKPATVPSAGNRRTFIPSSAALGLGAASIVVRGGETLVESRESVAGEKKPHGEEIPLETSLCGLSLSAGRKGDVRQEQPSAGGFGVEADAVSGFRSSQPWPSDYPQEQSEDDDDAEESKLPMRPSYSNIAKVGVPAMGSSVPSANPDDSVVKVDDTPLCPFAMQGICRFGDEKCRYRHGLTCPVCLKQCLDPDGSAEEHEAHMILCHSRMEQKERVNEDIDCVVCMESVQTKSDSRYGLLNCDHCVCLSCIRQWRSNQGMDTSKSCPICRTITHFVTPSSVWPRTLDEKMAIIEEYKLKLSTIDCKHFDFGQGTCPFGTSCFYRHVGHDGVAEEIKLRKVIGQEDDLRIVNTPKLADFLELYENRR</sequence>
<dbReference type="PANTHER" id="PTHR11224:SF10">
    <property type="entry name" value="IP09428P-RELATED"/>
    <property type="match status" value="1"/>
</dbReference>
<feature type="region of interest" description="Disordered" evidence="7">
    <location>
        <begin position="57"/>
        <end position="100"/>
    </location>
</feature>
<feature type="domain" description="C3H1-type" evidence="9">
    <location>
        <begin position="26"/>
        <end position="53"/>
    </location>
</feature>
<keyword evidence="11" id="KW-1185">Reference proteome</keyword>
<evidence type="ECO:0000313" key="10">
    <source>
        <dbReference type="EMBL" id="KNC98060.1"/>
    </source>
</evidence>
<feature type="zinc finger region" description="C3H1-type" evidence="6">
    <location>
        <begin position="241"/>
        <end position="268"/>
    </location>
</feature>
<dbReference type="OrthoDB" id="411372at2759"/>
<evidence type="ECO:0000256" key="6">
    <source>
        <dbReference type="PROSITE-ProRule" id="PRU00723"/>
    </source>
</evidence>
<gene>
    <name evidence="10" type="ORF">SPPG_06474</name>
</gene>
<dbReference type="InterPro" id="IPR045072">
    <property type="entry name" value="MKRN-like"/>
</dbReference>
<dbReference type="InterPro" id="IPR013083">
    <property type="entry name" value="Znf_RING/FYVE/PHD"/>
</dbReference>
<dbReference type="SUPFAM" id="SSF57850">
    <property type="entry name" value="RING/U-box"/>
    <property type="match status" value="1"/>
</dbReference>
<dbReference type="InterPro" id="IPR017907">
    <property type="entry name" value="Znf_RING_CS"/>
</dbReference>
<evidence type="ECO:0000256" key="5">
    <source>
        <dbReference type="ARBA" id="ARBA00022833"/>
    </source>
</evidence>
<dbReference type="STRING" id="645134.A0A0L0H977"/>